<dbReference type="Proteomes" id="UP000482295">
    <property type="component" value="Unassembled WGS sequence"/>
</dbReference>
<dbReference type="SUPFAM" id="SSF142433">
    <property type="entry name" value="CinA-like"/>
    <property type="match status" value="1"/>
</dbReference>
<reference evidence="2 3" key="1">
    <citation type="submission" date="2019-09" db="EMBL/GenBank/DDBJ databases">
        <title>Prevotella A2879 sp. nov., isolated from an abscess of a patient.</title>
        <authorList>
            <person name="Buhl M."/>
            <person name="Oberhettinger P."/>
        </authorList>
    </citation>
    <scope>NUCLEOTIDE SEQUENCE [LARGE SCALE GENOMIC DNA]</scope>
    <source>
        <strain evidence="2 3">A2879</strain>
    </source>
</reference>
<feature type="domain" description="CinA C-terminal" evidence="1">
    <location>
        <begin position="8"/>
        <end position="158"/>
    </location>
</feature>
<gene>
    <name evidence="2" type="ORF">F0475_06670</name>
</gene>
<keyword evidence="3" id="KW-1185">Reference proteome</keyword>
<dbReference type="NCBIfam" id="TIGR00199">
    <property type="entry name" value="PncC_domain"/>
    <property type="match status" value="1"/>
</dbReference>
<dbReference type="Pfam" id="PF02464">
    <property type="entry name" value="CinA"/>
    <property type="match status" value="1"/>
</dbReference>
<accession>A0A7C9HEC2</accession>
<dbReference type="AlphaFoldDB" id="A0A7C9HEC2"/>
<sequence>MDFESKIISRQIGDILYASGLTIGTAESCTGGRISEAIMAIPGSSDYYKGGVVAYTDDVKERLLHVSHETLEQYTAVSEEVAREMVLGTIDTIGVDFAIASTGYAGPSGGTAEAPVGTIWLAYGNKDEVRTFKLTEDFGRDINLAIATNKAIRLMLDFLNDMDIKSE</sequence>
<dbReference type="Gene3D" id="3.90.950.20">
    <property type="entry name" value="CinA-like"/>
    <property type="match status" value="1"/>
</dbReference>
<organism evidence="2 3">
    <name type="scientific">Prevotella vespertina</name>
    <dbReference type="NCBI Taxonomy" id="2608404"/>
    <lineage>
        <taxon>Bacteria</taxon>
        <taxon>Pseudomonadati</taxon>
        <taxon>Bacteroidota</taxon>
        <taxon>Bacteroidia</taxon>
        <taxon>Bacteroidales</taxon>
        <taxon>Prevotellaceae</taxon>
        <taxon>Prevotella</taxon>
    </lineage>
</organism>
<protein>
    <submittedName>
        <fullName evidence="2">CinA family protein</fullName>
    </submittedName>
</protein>
<dbReference type="EMBL" id="VVIQ01000005">
    <property type="protein sequence ID" value="MUL27989.1"/>
    <property type="molecule type" value="Genomic_DNA"/>
</dbReference>
<dbReference type="InterPro" id="IPR008136">
    <property type="entry name" value="CinA_C"/>
</dbReference>
<dbReference type="RefSeq" id="WP_155715985.1">
    <property type="nucleotide sequence ID" value="NZ_VVIQ01000005.1"/>
</dbReference>
<comment type="caution">
    <text evidence="2">The sequence shown here is derived from an EMBL/GenBank/DDBJ whole genome shotgun (WGS) entry which is preliminary data.</text>
</comment>
<evidence type="ECO:0000313" key="2">
    <source>
        <dbReference type="EMBL" id="MUL27989.1"/>
    </source>
</evidence>
<dbReference type="InterPro" id="IPR036653">
    <property type="entry name" value="CinA-like_C"/>
</dbReference>
<proteinExistence type="predicted"/>
<evidence type="ECO:0000259" key="1">
    <source>
        <dbReference type="Pfam" id="PF02464"/>
    </source>
</evidence>
<name>A0A7C9HEC2_9BACT</name>
<evidence type="ECO:0000313" key="3">
    <source>
        <dbReference type="Proteomes" id="UP000482295"/>
    </source>
</evidence>